<keyword evidence="3" id="KW-1185">Reference proteome</keyword>
<dbReference type="Proteomes" id="UP001597469">
    <property type="component" value="Unassembled WGS sequence"/>
</dbReference>
<comment type="caution">
    <text evidence="2">The sequence shown here is derived from an EMBL/GenBank/DDBJ whole genome shotgun (WGS) entry which is preliminary data.</text>
</comment>
<organism evidence="2 3">
    <name type="scientific">Spirosoma soli</name>
    <dbReference type="NCBI Taxonomy" id="1770529"/>
    <lineage>
        <taxon>Bacteria</taxon>
        <taxon>Pseudomonadati</taxon>
        <taxon>Bacteroidota</taxon>
        <taxon>Cytophagia</taxon>
        <taxon>Cytophagales</taxon>
        <taxon>Cytophagaceae</taxon>
        <taxon>Spirosoma</taxon>
    </lineage>
</organism>
<reference evidence="3" key="1">
    <citation type="journal article" date="2019" name="Int. J. Syst. Evol. Microbiol.">
        <title>The Global Catalogue of Microorganisms (GCM) 10K type strain sequencing project: providing services to taxonomists for standard genome sequencing and annotation.</title>
        <authorList>
            <consortium name="The Broad Institute Genomics Platform"/>
            <consortium name="The Broad Institute Genome Sequencing Center for Infectious Disease"/>
            <person name="Wu L."/>
            <person name="Ma J."/>
        </authorList>
    </citation>
    <scope>NUCLEOTIDE SEQUENCE [LARGE SCALE GENOMIC DNA]</scope>
    <source>
        <strain evidence="3">KCTC 42805</strain>
    </source>
</reference>
<dbReference type="EMBL" id="JBHULN010000002">
    <property type="protein sequence ID" value="MFD2570167.1"/>
    <property type="molecule type" value="Genomic_DNA"/>
</dbReference>
<feature type="compositionally biased region" description="Gly residues" evidence="1">
    <location>
        <begin position="85"/>
        <end position="94"/>
    </location>
</feature>
<name>A0ABW5M0S7_9BACT</name>
<sequence>MKILGLNCQTGVLSLTTTGGDDNAVTYGVDGIKSGQESNEFIIPDSMRNDKRLFVNASQNGNKVETTFTTSCVTAPPSDSTTVGEGVGPTGPGEKGAKPPRSITWTRVPGSEFCDDLTECVQVYSERSNLGQVRERRIENCADCGAAKK</sequence>
<evidence type="ECO:0000313" key="2">
    <source>
        <dbReference type="EMBL" id="MFD2570167.1"/>
    </source>
</evidence>
<protein>
    <submittedName>
        <fullName evidence="2">Uncharacterized protein</fullName>
    </submittedName>
</protein>
<dbReference type="RefSeq" id="WP_381520435.1">
    <property type="nucleotide sequence ID" value="NZ_JBHULN010000002.1"/>
</dbReference>
<feature type="compositionally biased region" description="Polar residues" evidence="1">
    <location>
        <begin position="70"/>
        <end position="80"/>
    </location>
</feature>
<evidence type="ECO:0000313" key="3">
    <source>
        <dbReference type="Proteomes" id="UP001597469"/>
    </source>
</evidence>
<feature type="region of interest" description="Disordered" evidence="1">
    <location>
        <begin position="70"/>
        <end position="104"/>
    </location>
</feature>
<proteinExistence type="predicted"/>
<gene>
    <name evidence="2" type="ORF">ACFSUS_05945</name>
</gene>
<accession>A0ABW5M0S7</accession>
<evidence type="ECO:0000256" key="1">
    <source>
        <dbReference type="SAM" id="MobiDB-lite"/>
    </source>
</evidence>